<comment type="similarity">
    <text evidence="1">Belongs to the short-chain dehydrogenases/reductases (SDR) family.</text>
</comment>
<evidence type="ECO:0000313" key="3">
    <source>
        <dbReference type="EMBL" id="ORA23023.1"/>
    </source>
</evidence>
<dbReference type="InterPro" id="IPR002347">
    <property type="entry name" value="SDR_fam"/>
</dbReference>
<dbReference type="InterPro" id="IPR036291">
    <property type="entry name" value="NAD(P)-bd_dom_sf"/>
</dbReference>
<proteinExistence type="inferred from homology"/>
<protein>
    <recommendedName>
        <fullName evidence="5">Oxidoreductase</fullName>
    </recommendedName>
</protein>
<comment type="caution">
    <text evidence="3">The sequence shown here is derived from an EMBL/GenBank/DDBJ whole genome shotgun (WGS) entry which is preliminary data.</text>
</comment>
<dbReference type="PANTHER" id="PTHR44196:SF1">
    <property type="entry name" value="DEHYDROGENASE_REDUCTASE SDR FAMILY MEMBER 7B"/>
    <property type="match status" value="1"/>
</dbReference>
<evidence type="ECO:0000313" key="4">
    <source>
        <dbReference type="Proteomes" id="UP000192284"/>
    </source>
</evidence>
<dbReference type="Gene3D" id="3.40.50.720">
    <property type="entry name" value="NAD(P)-binding Rossmann-like Domain"/>
    <property type="match status" value="1"/>
</dbReference>
<dbReference type="GO" id="GO:0016491">
    <property type="term" value="F:oxidoreductase activity"/>
    <property type="evidence" value="ECO:0007669"/>
    <property type="project" value="UniProtKB-KW"/>
</dbReference>
<evidence type="ECO:0000256" key="2">
    <source>
        <dbReference type="ARBA" id="ARBA00023002"/>
    </source>
</evidence>
<dbReference type="EMBL" id="MVHE01000008">
    <property type="protein sequence ID" value="ORA23023.1"/>
    <property type="molecule type" value="Genomic_DNA"/>
</dbReference>
<keyword evidence="2" id="KW-0560">Oxidoreductase</keyword>
<dbReference type="SUPFAM" id="SSF51735">
    <property type="entry name" value="NAD(P)-binding Rossmann-fold domains"/>
    <property type="match status" value="1"/>
</dbReference>
<name>A0A1W9ZYY3_MYCAN</name>
<organism evidence="3 4">
    <name type="scientific">Mycobacterium angelicum</name>
    <dbReference type="NCBI Taxonomy" id="470074"/>
    <lineage>
        <taxon>Bacteria</taxon>
        <taxon>Bacillati</taxon>
        <taxon>Actinomycetota</taxon>
        <taxon>Actinomycetes</taxon>
        <taxon>Mycobacteriales</taxon>
        <taxon>Mycobacteriaceae</taxon>
        <taxon>Mycobacterium</taxon>
    </lineage>
</organism>
<evidence type="ECO:0008006" key="5">
    <source>
        <dbReference type="Google" id="ProtNLM"/>
    </source>
</evidence>
<sequence>MFFPWCGIRGATHDKRKQTLTGLQGKIALVTGASSGLGAATARLLSLRGATVFGVARDTEKLAAVFAGVDNGAYVSTDITSPQACVAMLAAGTPFLHTVWPICG</sequence>
<gene>
    <name evidence="3" type="ORF">BST12_08480</name>
</gene>
<dbReference type="Proteomes" id="UP000192284">
    <property type="component" value="Unassembled WGS sequence"/>
</dbReference>
<dbReference type="Pfam" id="PF00106">
    <property type="entry name" value="adh_short"/>
    <property type="match status" value="1"/>
</dbReference>
<dbReference type="PANTHER" id="PTHR44196">
    <property type="entry name" value="DEHYDROGENASE/REDUCTASE SDR FAMILY MEMBER 7B"/>
    <property type="match status" value="1"/>
</dbReference>
<evidence type="ECO:0000256" key="1">
    <source>
        <dbReference type="ARBA" id="ARBA00006484"/>
    </source>
</evidence>
<keyword evidence="4" id="KW-1185">Reference proteome</keyword>
<dbReference type="GO" id="GO:0016020">
    <property type="term" value="C:membrane"/>
    <property type="evidence" value="ECO:0007669"/>
    <property type="project" value="TreeGrafter"/>
</dbReference>
<dbReference type="CDD" id="cd05233">
    <property type="entry name" value="SDR_c"/>
    <property type="match status" value="1"/>
</dbReference>
<dbReference type="AlphaFoldDB" id="A0A1W9ZYY3"/>
<reference evidence="3 4" key="1">
    <citation type="submission" date="2017-02" db="EMBL/GenBank/DDBJ databases">
        <title>The new phylogeny of genus Mycobacterium.</title>
        <authorList>
            <person name="Tortoli E."/>
            <person name="Trovato A."/>
            <person name="Cirillo D.M."/>
        </authorList>
    </citation>
    <scope>NUCLEOTIDE SEQUENCE [LARGE SCALE GENOMIC DNA]</scope>
    <source>
        <strain evidence="3 4">DSM 45057</strain>
    </source>
</reference>
<accession>A0A1W9ZYY3</accession>